<feature type="compositionally biased region" description="Basic and acidic residues" evidence="1">
    <location>
        <begin position="24"/>
        <end position="34"/>
    </location>
</feature>
<sequence>MDDLKNRSFSFDGRRRSFSSDNNKFTRSDNSHLKSELGSSLSFRFTSYEKLSDSMRLYDDVAESSNDYGCRKRTGAWAFIAKIFCLKKAAGADSDSSDRRRSSSWRPDPNRRWPVQGW</sequence>
<comment type="caution">
    <text evidence="2">The sequence shown here is derived from an EMBL/GenBank/DDBJ whole genome shotgun (WGS) entry which is preliminary data.</text>
</comment>
<dbReference type="EMBL" id="CAKMRJ010004445">
    <property type="protein sequence ID" value="CAH1437264.1"/>
    <property type="molecule type" value="Genomic_DNA"/>
</dbReference>
<feature type="region of interest" description="Disordered" evidence="1">
    <location>
        <begin position="1"/>
        <end position="34"/>
    </location>
</feature>
<proteinExistence type="predicted"/>
<protein>
    <submittedName>
        <fullName evidence="2">Uncharacterized protein</fullName>
    </submittedName>
</protein>
<evidence type="ECO:0000256" key="1">
    <source>
        <dbReference type="SAM" id="MobiDB-lite"/>
    </source>
</evidence>
<reference evidence="2 3" key="1">
    <citation type="submission" date="2022-01" db="EMBL/GenBank/DDBJ databases">
        <authorList>
            <person name="Xiong W."/>
            <person name="Schranz E."/>
        </authorList>
    </citation>
    <scope>NUCLEOTIDE SEQUENCE [LARGE SCALE GENOMIC DNA]</scope>
</reference>
<accession>A0AAU9NHB6</accession>
<evidence type="ECO:0000313" key="3">
    <source>
        <dbReference type="Proteomes" id="UP001157418"/>
    </source>
</evidence>
<evidence type="ECO:0000313" key="2">
    <source>
        <dbReference type="EMBL" id="CAH1437264.1"/>
    </source>
</evidence>
<keyword evidence="3" id="KW-1185">Reference proteome</keyword>
<gene>
    <name evidence="2" type="ORF">LVIROSA_LOCUS23602</name>
</gene>
<name>A0AAU9NHB6_9ASTR</name>
<dbReference type="AlphaFoldDB" id="A0AAU9NHB6"/>
<organism evidence="2 3">
    <name type="scientific">Lactuca virosa</name>
    <dbReference type="NCBI Taxonomy" id="75947"/>
    <lineage>
        <taxon>Eukaryota</taxon>
        <taxon>Viridiplantae</taxon>
        <taxon>Streptophyta</taxon>
        <taxon>Embryophyta</taxon>
        <taxon>Tracheophyta</taxon>
        <taxon>Spermatophyta</taxon>
        <taxon>Magnoliopsida</taxon>
        <taxon>eudicotyledons</taxon>
        <taxon>Gunneridae</taxon>
        <taxon>Pentapetalae</taxon>
        <taxon>asterids</taxon>
        <taxon>campanulids</taxon>
        <taxon>Asterales</taxon>
        <taxon>Asteraceae</taxon>
        <taxon>Cichorioideae</taxon>
        <taxon>Cichorieae</taxon>
        <taxon>Lactucinae</taxon>
        <taxon>Lactuca</taxon>
    </lineage>
</organism>
<feature type="region of interest" description="Disordered" evidence="1">
    <location>
        <begin position="89"/>
        <end position="118"/>
    </location>
</feature>
<dbReference type="Proteomes" id="UP001157418">
    <property type="component" value="Unassembled WGS sequence"/>
</dbReference>